<evidence type="ECO:0000313" key="2">
    <source>
        <dbReference type="EMBL" id="MFK2872112.1"/>
    </source>
</evidence>
<evidence type="ECO:0000259" key="1">
    <source>
        <dbReference type="Pfam" id="PF07484"/>
    </source>
</evidence>
<organism evidence="2 3">
    <name type="scientific">Dyella lipolytica</name>
    <dbReference type="NCBI Taxonomy" id="1867835"/>
    <lineage>
        <taxon>Bacteria</taxon>
        <taxon>Pseudomonadati</taxon>
        <taxon>Pseudomonadota</taxon>
        <taxon>Gammaproteobacteria</taxon>
        <taxon>Lysobacterales</taxon>
        <taxon>Rhodanobacteraceae</taxon>
        <taxon>Dyella</taxon>
    </lineage>
</organism>
<proteinExistence type="predicted"/>
<name>A0ABW8IQ90_9GAMM</name>
<protein>
    <submittedName>
        <fullName evidence="2">Phage tail protein</fullName>
    </submittedName>
</protein>
<dbReference type="InterPro" id="IPR011083">
    <property type="entry name" value="Phage_tail_collar_dom"/>
</dbReference>
<sequence>MSTPYVGEIRLFGFSRVPTGWLACDGSLQPISAYQTLYTLLGTTYGGDGVNTFAMPDMRGQIPLHQGTGLGLTPRVIGEVGGTESVTLTTQQMPLHTHTLNATTNNVSTGTPGNTVMPGALTNTDTMYATDLTGATNFTMAAAAVSTQGGSLPHENTMPTLTVSYCIAFAGIFPSQG</sequence>
<evidence type="ECO:0000313" key="3">
    <source>
        <dbReference type="Proteomes" id="UP001620405"/>
    </source>
</evidence>
<dbReference type="EMBL" id="JADIKG010000008">
    <property type="protein sequence ID" value="MFK2872112.1"/>
    <property type="molecule type" value="Genomic_DNA"/>
</dbReference>
<dbReference type="Gene3D" id="3.90.1340.10">
    <property type="entry name" value="Phage tail collar domain"/>
    <property type="match status" value="1"/>
</dbReference>
<reference evidence="2 3" key="1">
    <citation type="submission" date="2020-10" db="EMBL/GenBank/DDBJ databases">
        <title>Phylogeny of dyella-like bacteria.</title>
        <authorList>
            <person name="Fu J."/>
        </authorList>
    </citation>
    <scope>NUCLEOTIDE SEQUENCE [LARGE SCALE GENOMIC DNA]</scope>
    <source>
        <strain evidence="2 3">DHOB07</strain>
    </source>
</reference>
<gene>
    <name evidence="2" type="ORF">ISP13_01105</name>
</gene>
<accession>A0ABW8IQ90</accession>
<dbReference type="InterPro" id="IPR037053">
    <property type="entry name" value="Phage_tail_collar_dom_sf"/>
</dbReference>
<feature type="domain" description="Phage tail collar" evidence="1">
    <location>
        <begin position="7"/>
        <end position="63"/>
    </location>
</feature>
<comment type="caution">
    <text evidence="2">The sequence shown here is derived from an EMBL/GenBank/DDBJ whole genome shotgun (WGS) entry which is preliminary data.</text>
</comment>
<dbReference type="Proteomes" id="UP001620405">
    <property type="component" value="Unassembled WGS sequence"/>
</dbReference>
<keyword evidence="3" id="KW-1185">Reference proteome</keyword>
<dbReference type="SUPFAM" id="SSF88874">
    <property type="entry name" value="Receptor-binding domain of short tail fibre protein gp12"/>
    <property type="match status" value="1"/>
</dbReference>
<dbReference type="RefSeq" id="WP_284395171.1">
    <property type="nucleotide sequence ID" value="NZ_BSNQ01000002.1"/>
</dbReference>
<dbReference type="Pfam" id="PF07484">
    <property type="entry name" value="Collar"/>
    <property type="match status" value="1"/>
</dbReference>